<dbReference type="Gene3D" id="1.25.40.10">
    <property type="entry name" value="Tetratricopeptide repeat domain"/>
    <property type="match status" value="3"/>
</dbReference>
<evidence type="ECO:0000313" key="9">
    <source>
        <dbReference type="EMBL" id="WFD36455.1"/>
    </source>
</evidence>
<dbReference type="InterPro" id="IPR007915">
    <property type="entry name" value="TMEM258/Ost5"/>
</dbReference>
<feature type="domain" description="Pentatricopeptide repeat-containing protein-mitochondrial" evidence="8">
    <location>
        <begin position="733"/>
        <end position="859"/>
    </location>
</feature>
<dbReference type="PANTHER" id="PTHR47447:SF17">
    <property type="entry name" value="OS12G0638900 PROTEIN"/>
    <property type="match status" value="1"/>
</dbReference>
<dbReference type="Proteomes" id="UP001219933">
    <property type="component" value="Chromosome 5"/>
</dbReference>
<evidence type="ECO:0000256" key="3">
    <source>
        <dbReference type="ARBA" id="ARBA00022692"/>
    </source>
</evidence>
<dbReference type="PANTHER" id="PTHR47447">
    <property type="entry name" value="OS03G0856100 PROTEIN"/>
    <property type="match status" value="1"/>
</dbReference>
<keyword evidence="4" id="KW-0677">Repeat</keyword>
<sequence length="982" mass="106258">MAQSFEQAAVRHECWADQSRFESGAAFVPPIPVGGLPVAAHIFLGVAFLLAFYFSTLGASRFSAREPAVIIAGSLAAGFGVVALFAAIGVIVDEFDALPRVPPYGGSISPEARLLVKQRCAGGPALKESLTANSPELTRTITERWQTRATAQAPSEAFAVWSTALPESFRFDEYDQLSSYATSVPVGDTDATGVRRAEPSAKSGGPVLHISVYSRRHNTLTRHAMDTEAQPIDGEFVLTQRIEATVSNTLAEFVSEITCRNANLPERTGWRDDTQPEPVQLLWTGSEERLHETRPTYPAYTGAMLETDVCVMIGSKLYGRLPTNHEESYVRALLEHGRNVPSSPFSSVEEGGTLDVPFRQVAQQLQFGAHNWLLHVGDCEHRWTIDWVRDRAGDMAFPRTTHLKRWMQTSLARQYLAPKKLVLREKSRVSCDICAGLCDASVAVVGGDQVCTVRLQGLPQMVTPMCEACFRAAVGMDIKTALGQSFVSTSVPQIPTETYTLMTNAQRLAYERLVAAARACNTARVWDACGDVKKALSTQKAHSVNNALRNYAYHALLERFAADGAYTAAASVLGDMSRVGAAVDVHTYDLVLAAAAATGDLVHVEEALSNYPASTSAASDILAGSRTSAWTPATFEHLLCYCRTSHNFEFALAVMRALEERGSPPSGAAIQLFLECATGVGEARIAFEFAQQISNCDAVHWMTVLRGAAEQCYSPALQESWKRVAEAGCVPDEGLCTDILTAAARDGLADLAESVVHAISSQFGSDAVCEWHLTPLFAAQCTAHRFSGAVQTLVLMKERDISPRHAAAQLAAAASQSKSMLATAIDAVLASDAPIDAYNALIYASAEQKSLSDAQRVFSAALNAGADASTFSAMLHTCLELNNLAAAEAVWAQLTTPDAVSFEKMIRIYLQSDAYDAAFNLLEACKGHDMVPTRRTYAAMIWTCWRRQDSRTDALVQEMFEAGYEPSDSLKNALGLAEPEND</sequence>
<feature type="transmembrane region" description="Helical" evidence="7">
    <location>
        <begin position="38"/>
        <end position="56"/>
    </location>
</feature>
<evidence type="ECO:0000313" key="10">
    <source>
        <dbReference type="Proteomes" id="UP001219933"/>
    </source>
</evidence>
<dbReference type="Pfam" id="PF23276">
    <property type="entry name" value="TPR_24"/>
    <property type="match status" value="1"/>
</dbReference>
<keyword evidence="5 7" id="KW-1133">Transmembrane helix</keyword>
<evidence type="ECO:0000256" key="1">
    <source>
        <dbReference type="ARBA" id="ARBA00004141"/>
    </source>
</evidence>
<evidence type="ECO:0000256" key="6">
    <source>
        <dbReference type="ARBA" id="ARBA00023136"/>
    </source>
</evidence>
<feature type="transmembrane region" description="Helical" evidence="7">
    <location>
        <begin position="68"/>
        <end position="92"/>
    </location>
</feature>
<evidence type="ECO:0000256" key="7">
    <source>
        <dbReference type="SAM" id="Phobius"/>
    </source>
</evidence>
<organism evidence="9 10">
    <name type="scientific">Malassezia cuniculi</name>
    <dbReference type="NCBI Taxonomy" id="948313"/>
    <lineage>
        <taxon>Eukaryota</taxon>
        <taxon>Fungi</taxon>
        <taxon>Dikarya</taxon>
        <taxon>Basidiomycota</taxon>
        <taxon>Ustilaginomycotina</taxon>
        <taxon>Malasseziomycetes</taxon>
        <taxon>Malasseziales</taxon>
        <taxon>Malasseziaceae</taxon>
        <taxon>Malassezia</taxon>
    </lineage>
</organism>
<comment type="similarity">
    <text evidence="2">Belongs to the OST5 family.</text>
</comment>
<dbReference type="InterPro" id="IPR011990">
    <property type="entry name" value="TPR-like_helical_dom_sf"/>
</dbReference>
<name>A0AAF0EWS0_9BASI</name>
<evidence type="ECO:0000256" key="2">
    <source>
        <dbReference type="ARBA" id="ARBA00009825"/>
    </source>
</evidence>
<dbReference type="EMBL" id="CP119881">
    <property type="protein sequence ID" value="WFD36455.1"/>
    <property type="molecule type" value="Genomic_DNA"/>
</dbReference>
<evidence type="ECO:0000256" key="5">
    <source>
        <dbReference type="ARBA" id="ARBA00022989"/>
    </source>
</evidence>
<reference evidence="9" key="1">
    <citation type="submission" date="2023-03" db="EMBL/GenBank/DDBJ databases">
        <title>Mating type loci evolution in Malassezia.</title>
        <authorList>
            <person name="Coelho M.A."/>
        </authorList>
    </citation>
    <scope>NUCLEOTIDE SEQUENCE</scope>
    <source>
        <strain evidence="9">CBS 11721</strain>
    </source>
</reference>
<keyword evidence="6 7" id="KW-0472">Membrane</keyword>
<comment type="subcellular location">
    <subcellularLocation>
        <location evidence="1">Membrane</location>
        <topology evidence="1">Multi-pass membrane protein</topology>
    </subcellularLocation>
</comment>
<dbReference type="GO" id="GO:0008250">
    <property type="term" value="C:oligosaccharyltransferase complex"/>
    <property type="evidence" value="ECO:0007669"/>
    <property type="project" value="InterPro"/>
</dbReference>
<evidence type="ECO:0000259" key="8">
    <source>
        <dbReference type="Pfam" id="PF23276"/>
    </source>
</evidence>
<gene>
    <name evidence="9" type="ORF">MCUN1_003334</name>
</gene>
<keyword evidence="10" id="KW-1185">Reference proteome</keyword>
<accession>A0AAF0EWS0</accession>
<dbReference type="Pfam" id="PF05251">
    <property type="entry name" value="Ost5"/>
    <property type="match status" value="1"/>
</dbReference>
<protein>
    <recommendedName>
        <fullName evidence="8">Pentatricopeptide repeat-containing protein-mitochondrial domain-containing protein</fullName>
    </recommendedName>
</protein>
<dbReference type="AlphaFoldDB" id="A0AAF0EWS0"/>
<proteinExistence type="inferred from homology"/>
<evidence type="ECO:0000256" key="4">
    <source>
        <dbReference type="ARBA" id="ARBA00022737"/>
    </source>
</evidence>
<keyword evidence="3 7" id="KW-0812">Transmembrane</keyword>
<dbReference type="InterPro" id="IPR057027">
    <property type="entry name" value="TPR_mt"/>
</dbReference>